<dbReference type="Proteomes" id="UP000001997">
    <property type="component" value="Unassembled WGS sequence"/>
</dbReference>
<dbReference type="GO" id="GO:0008270">
    <property type="term" value="F:zinc ion binding"/>
    <property type="evidence" value="ECO:0007669"/>
    <property type="project" value="UniProtKB-KW"/>
</dbReference>
<evidence type="ECO:0000256" key="8">
    <source>
        <dbReference type="SAM" id="MobiDB-lite"/>
    </source>
</evidence>
<dbReference type="GO" id="GO:0000785">
    <property type="term" value="C:chromatin"/>
    <property type="evidence" value="ECO:0007669"/>
    <property type="project" value="TreeGrafter"/>
</dbReference>
<dbReference type="InParanoid" id="A5DAB0"/>
<dbReference type="AlphaFoldDB" id="A5DAB0"/>
<keyword evidence="5" id="KW-0862">Zinc</keyword>
<dbReference type="FunCoup" id="A5DAB0">
    <property type="interactions" value="18"/>
</dbReference>
<dbReference type="InterPro" id="IPR007219">
    <property type="entry name" value="XnlR_reg_dom"/>
</dbReference>
<accession>A5DAB0</accession>
<dbReference type="RefSeq" id="XP_001486838.2">
    <property type="nucleotide sequence ID" value="XM_001486788.1"/>
</dbReference>
<dbReference type="InterPro" id="IPR036236">
    <property type="entry name" value="Znf_C2H2_sf"/>
</dbReference>
<dbReference type="PANTHER" id="PTHR40626:SF11">
    <property type="entry name" value="ZINC FINGER PROTEIN YPR022C"/>
    <property type="match status" value="1"/>
</dbReference>
<dbReference type="PROSITE" id="PS00028">
    <property type="entry name" value="ZINC_FINGER_C2H2_1"/>
    <property type="match status" value="2"/>
</dbReference>
<dbReference type="OrthoDB" id="1405595at2759"/>
<dbReference type="GO" id="GO:0000978">
    <property type="term" value="F:RNA polymerase II cis-regulatory region sequence-specific DNA binding"/>
    <property type="evidence" value="ECO:0007669"/>
    <property type="project" value="InterPro"/>
</dbReference>
<feature type="compositionally biased region" description="Basic and acidic residues" evidence="8">
    <location>
        <begin position="54"/>
        <end position="67"/>
    </location>
</feature>
<dbReference type="GO" id="GO:0006351">
    <property type="term" value="P:DNA-templated transcription"/>
    <property type="evidence" value="ECO:0007669"/>
    <property type="project" value="InterPro"/>
</dbReference>
<dbReference type="PANTHER" id="PTHR40626">
    <property type="entry name" value="MIP31509P"/>
    <property type="match status" value="1"/>
</dbReference>
<dbReference type="KEGG" id="pgu:PGUG_00215"/>
<keyword evidence="4 7" id="KW-0863">Zinc-finger</keyword>
<dbReference type="GeneID" id="5129439"/>
<reference evidence="10 11" key="1">
    <citation type="journal article" date="2009" name="Nature">
        <title>Evolution of pathogenicity and sexual reproduction in eight Candida genomes.</title>
        <authorList>
            <person name="Butler G."/>
            <person name="Rasmussen M.D."/>
            <person name="Lin M.F."/>
            <person name="Santos M.A."/>
            <person name="Sakthikumar S."/>
            <person name="Munro C.A."/>
            <person name="Rheinbay E."/>
            <person name="Grabherr M."/>
            <person name="Forche A."/>
            <person name="Reedy J.L."/>
            <person name="Agrafioti I."/>
            <person name="Arnaud M.B."/>
            <person name="Bates S."/>
            <person name="Brown A.J."/>
            <person name="Brunke S."/>
            <person name="Costanzo M.C."/>
            <person name="Fitzpatrick D.A."/>
            <person name="de Groot P.W."/>
            <person name="Harris D."/>
            <person name="Hoyer L.L."/>
            <person name="Hube B."/>
            <person name="Klis F.M."/>
            <person name="Kodira C."/>
            <person name="Lennard N."/>
            <person name="Logue M.E."/>
            <person name="Martin R."/>
            <person name="Neiman A.M."/>
            <person name="Nikolaou E."/>
            <person name="Quail M.A."/>
            <person name="Quinn J."/>
            <person name="Santos M.C."/>
            <person name="Schmitzberger F.F."/>
            <person name="Sherlock G."/>
            <person name="Shah P."/>
            <person name="Silverstein K.A."/>
            <person name="Skrzypek M.S."/>
            <person name="Soll D."/>
            <person name="Staggs R."/>
            <person name="Stansfield I."/>
            <person name="Stumpf M.P."/>
            <person name="Sudbery P.E."/>
            <person name="Srikantha T."/>
            <person name="Zeng Q."/>
            <person name="Berman J."/>
            <person name="Berriman M."/>
            <person name="Heitman J."/>
            <person name="Gow N.A."/>
            <person name="Lorenz M.C."/>
            <person name="Birren B.W."/>
            <person name="Kellis M."/>
            <person name="Cuomo C.A."/>
        </authorList>
    </citation>
    <scope>NUCLEOTIDE SEQUENCE [LARGE SCALE GENOMIC DNA]</scope>
    <source>
        <strain evidence="11">ATCC 6260 / CBS 566 / DSM 6381 / JCM 1539 / NBRC 10279 / NRRL Y-324</strain>
    </source>
</reference>
<keyword evidence="6" id="KW-0539">Nucleus</keyword>
<proteinExistence type="predicted"/>
<evidence type="ECO:0000256" key="6">
    <source>
        <dbReference type="ARBA" id="ARBA00023242"/>
    </source>
</evidence>
<dbReference type="PROSITE" id="PS50157">
    <property type="entry name" value="ZINC_FINGER_C2H2_2"/>
    <property type="match status" value="1"/>
</dbReference>
<dbReference type="InterPro" id="IPR051059">
    <property type="entry name" value="VerF-like"/>
</dbReference>
<evidence type="ECO:0000256" key="4">
    <source>
        <dbReference type="ARBA" id="ARBA00022771"/>
    </source>
</evidence>
<dbReference type="GO" id="GO:0005634">
    <property type="term" value="C:nucleus"/>
    <property type="evidence" value="ECO:0007669"/>
    <property type="project" value="UniProtKB-SubCell"/>
</dbReference>
<dbReference type="CDD" id="cd12148">
    <property type="entry name" value="fungal_TF_MHR"/>
    <property type="match status" value="1"/>
</dbReference>
<evidence type="ECO:0000256" key="2">
    <source>
        <dbReference type="ARBA" id="ARBA00022723"/>
    </source>
</evidence>
<dbReference type="Pfam" id="PF04082">
    <property type="entry name" value="Fungal_trans"/>
    <property type="match status" value="1"/>
</dbReference>
<dbReference type="HOGENOM" id="CLU_006466_2_0_1"/>
<evidence type="ECO:0000313" key="10">
    <source>
        <dbReference type="EMBL" id="EDK36117.2"/>
    </source>
</evidence>
<evidence type="ECO:0000259" key="9">
    <source>
        <dbReference type="PROSITE" id="PS50157"/>
    </source>
</evidence>
<gene>
    <name evidence="10" type="ORF">PGUG_00215</name>
</gene>
<keyword evidence="3" id="KW-0677">Repeat</keyword>
<dbReference type="EMBL" id="CH408155">
    <property type="protein sequence ID" value="EDK36117.2"/>
    <property type="molecule type" value="Genomic_DNA"/>
</dbReference>
<evidence type="ECO:0000256" key="3">
    <source>
        <dbReference type="ARBA" id="ARBA00022737"/>
    </source>
</evidence>
<comment type="subcellular location">
    <subcellularLocation>
        <location evidence="1">Nucleus</location>
    </subcellularLocation>
</comment>
<keyword evidence="2" id="KW-0479">Metal-binding</keyword>
<dbReference type="SUPFAM" id="SSF57667">
    <property type="entry name" value="beta-beta-alpha zinc fingers"/>
    <property type="match status" value="1"/>
</dbReference>
<evidence type="ECO:0000256" key="1">
    <source>
        <dbReference type="ARBA" id="ARBA00004123"/>
    </source>
</evidence>
<protein>
    <recommendedName>
        <fullName evidence="9">C2H2-type domain-containing protein</fullName>
    </recommendedName>
</protein>
<dbReference type="Gene3D" id="3.30.160.60">
    <property type="entry name" value="Classic Zinc Finger"/>
    <property type="match status" value="1"/>
</dbReference>
<dbReference type="OMA" id="ALTNTKW"/>
<dbReference type="VEuPathDB" id="FungiDB:PGUG_00215"/>
<evidence type="ECO:0000256" key="5">
    <source>
        <dbReference type="ARBA" id="ARBA00022833"/>
    </source>
</evidence>
<dbReference type="SMART" id="SM00355">
    <property type="entry name" value="ZnF_C2H2"/>
    <property type="match status" value="2"/>
</dbReference>
<evidence type="ECO:0000256" key="7">
    <source>
        <dbReference type="PROSITE-ProRule" id="PRU00042"/>
    </source>
</evidence>
<feature type="domain" description="C2H2-type" evidence="9">
    <location>
        <begin position="5"/>
        <end position="31"/>
    </location>
</feature>
<feature type="region of interest" description="Disordered" evidence="8">
    <location>
        <begin position="54"/>
        <end position="73"/>
    </location>
</feature>
<sequence>MQDNYVCEETGCGKWFSRSDHLARHKTTIHSPKVFFSCHWPGCVKKFVRKDVRDKHEGRHRVREERRRNSRKIGAKHEELSENYNIEAQTSLGGMVIPNALDPSSPTFFKQSGHNVRSSAEETAELSTVDGTISGQIDFALKPPDLTQWLFNDESFLLQSGNSSPTNTYLAALDSQTEKMLEDAFCISPNFPNPNSQVSVDDLVVEKMISYVPALAQLGFSSAKAERTLSIYWDFFHVQFPILHKPSFNTSAAHPLLLLSMVMIGAAMSPYSENDEWPVLGDSRQLLETIAFPLRWLISSSDEFCSPAKPWILQSLIILETCEILFSNRRLHERAYLHHGVKMQLLRRSPLLGGDPLNRTNDDIELTEEKDAWKRWIEVESLNRVALVSFYLDTVNATIFGHQIVLFAHQIKLSMPCDDVLWEMSSIDKNNPPPQAETPKFITALTKLLHQEKLEVGALGKKILLAGLLSIKFQMELKDLEVTFLDWKSVKESWKDTIYRAIEVWRDDICQEDCCDSRNAYYLPVQPDADVPSPFSSSNTGCKYPAYHICQTFMGIKQYDCIIYVGASNRMNVKTTEKDYQVVKERIQAWANSLKGRISVLHCYMFLHELLFNGNEKLLYDPATDPIFHRPNVVASSLFVIWSYNYCLFGPESEISIGSHAPDNVVKIREDGYAYIKRICSHLRDITPEGILSNRFLDLYAEALESLTNTHCMAGLIALFKDRFKYCQSEVCREYAGLLENCMARSMGQPRKKYGI</sequence>
<name>A5DAB0_PICGU</name>
<organism evidence="10 11">
    <name type="scientific">Meyerozyma guilliermondii (strain ATCC 6260 / CBS 566 / DSM 6381 / JCM 1539 / NBRC 10279 / NRRL Y-324)</name>
    <name type="common">Yeast</name>
    <name type="synonym">Candida guilliermondii</name>
    <dbReference type="NCBI Taxonomy" id="294746"/>
    <lineage>
        <taxon>Eukaryota</taxon>
        <taxon>Fungi</taxon>
        <taxon>Dikarya</taxon>
        <taxon>Ascomycota</taxon>
        <taxon>Saccharomycotina</taxon>
        <taxon>Pichiomycetes</taxon>
        <taxon>Debaryomycetaceae</taxon>
        <taxon>Meyerozyma</taxon>
    </lineage>
</organism>
<dbReference type="InterPro" id="IPR013087">
    <property type="entry name" value="Znf_C2H2_type"/>
</dbReference>
<dbReference type="eggNOG" id="KOG1721">
    <property type="taxonomic scope" value="Eukaryota"/>
</dbReference>
<evidence type="ECO:0000313" key="11">
    <source>
        <dbReference type="Proteomes" id="UP000001997"/>
    </source>
</evidence>
<keyword evidence="11" id="KW-1185">Reference proteome</keyword>
<dbReference type="GO" id="GO:0000981">
    <property type="term" value="F:DNA-binding transcription factor activity, RNA polymerase II-specific"/>
    <property type="evidence" value="ECO:0007669"/>
    <property type="project" value="InterPro"/>
</dbReference>